<dbReference type="RefSeq" id="WP_145219192.1">
    <property type="nucleotide sequence ID" value="NZ_CP036269.1"/>
</dbReference>
<gene>
    <name evidence="1" type="ORF">Pan241w_41580</name>
</gene>
<dbReference type="KEGG" id="gaz:Pan241w_41580"/>
<sequence length="140" mass="16028">MSIGFETYIAFDDNTPEDLPVFSHSPSIWAFSDDYSLVNCGERRLYAALGFDPDNSFPAPLFQLRGVSDFIDSLCYASQHIEDQENVGWLDANEFECSLQHASIDKCQLQKPVQRLIHIIDYLSNIFGKERVRIVFVFIP</sequence>
<name>A0A517RJK7_9PLAN</name>
<protein>
    <submittedName>
        <fullName evidence="1">Uncharacterized protein</fullName>
    </submittedName>
</protein>
<evidence type="ECO:0000313" key="1">
    <source>
        <dbReference type="EMBL" id="QDT44053.1"/>
    </source>
</evidence>
<accession>A0A517RJK7</accession>
<evidence type="ECO:0000313" key="2">
    <source>
        <dbReference type="Proteomes" id="UP000317171"/>
    </source>
</evidence>
<organism evidence="1 2">
    <name type="scientific">Gimesia alba</name>
    <dbReference type="NCBI Taxonomy" id="2527973"/>
    <lineage>
        <taxon>Bacteria</taxon>
        <taxon>Pseudomonadati</taxon>
        <taxon>Planctomycetota</taxon>
        <taxon>Planctomycetia</taxon>
        <taxon>Planctomycetales</taxon>
        <taxon>Planctomycetaceae</taxon>
        <taxon>Gimesia</taxon>
    </lineage>
</organism>
<dbReference type="Proteomes" id="UP000317171">
    <property type="component" value="Chromosome"/>
</dbReference>
<dbReference type="AlphaFoldDB" id="A0A517RJK7"/>
<dbReference type="EMBL" id="CP036269">
    <property type="protein sequence ID" value="QDT44053.1"/>
    <property type="molecule type" value="Genomic_DNA"/>
</dbReference>
<keyword evidence="2" id="KW-1185">Reference proteome</keyword>
<proteinExistence type="predicted"/>
<reference evidence="1 2" key="1">
    <citation type="submission" date="2019-02" db="EMBL/GenBank/DDBJ databases">
        <title>Deep-cultivation of Planctomycetes and their phenomic and genomic characterization uncovers novel biology.</title>
        <authorList>
            <person name="Wiegand S."/>
            <person name="Jogler M."/>
            <person name="Boedeker C."/>
            <person name="Pinto D."/>
            <person name="Vollmers J."/>
            <person name="Rivas-Marin E."/>
            <person name="Kohn T."/>
            <person name="Peeters S.H."/>
            <person name="Heuer A."/>
            <person name="Rast P."/>
            <person name="Oberbeckmann S."/>
            <person name="Bunk B."/>
            <person name="Jeske O."/>
            <person name="Meyerdierks A."/>
            <person name="Storesund J.E."/>
            <person name="Kallscheuer N."/>
            <person name="Luecker S."/>
            <person name="Lage O.M."/>
            <person name="Pohl T."/>
            <person name="Merkel B.J."/>
            <person name="Hornburger P."/>
            <person name="Mueller R.-W."/>
            <person name="Bruemmer F."/>
            <person name="Labrenz M."/>
            <person name="Spormann A.M."/>
            <person name="Op den Camp H."/>
            <person name="Overmann J."/>
            <person name="Amann R."/>
            <person name="Jetten M.S.M."/>
            <person name="Mascher T."/>
            <person name="Medema M.H."/>
            <person name="Devos D.P."/>
            <person name="Kaster A.-K."/>
            <person name="Ovreas L."/>
            <person name="Rohde M."/>
            <person name="Galperin M.Y."/>
            <person name="Jogler C."/>
        </authorList>
    </citation>
    <scope>NUCLEOTIDE SEQUENCE [LARGE SCALE GENOMIC DNA]</scope>
    <source>
        <strain evidence="1 2">Pan241w</strain>
    </source>
</reference>